<proteinExistence type="predicted"/>
<gene>
    <name evidence="2" type="ORF">ILEXP_LOCUS21561</name>
</gene>
<keyword evidence="3" id="KW-1185">Reference proteome</keyword>
<accession>A0ABC8S8P2</accession>
<reference evidence="2 3" key="1">
    <citation type="submission" date="2024-02" db="EMBL/GenBank/DDBJ databases">
        <authorList>
            <person name="Vignale AGUSTIN F."/>
            <person name="Sosa J E."/>
            <person name="Modenutti C."/>
        </authorList>
    </citation>
    <scope>NUCLEOTIDE SEQUENCE [LARGE SCALE GENOMIC DNA]</scope>
</reference>
<name>A0ABC8S8P2_9AQUA</name>
<evidence type="ECO:0000313" key="3">
    <source>
        <dbReference type="Proteomes" id="UP001642360"/>
    </source>
</evidence>
<dbReference type="Proteomes" id="UP001642360">
    <property type="component" value="Unassembled WGS sequence"/>
</dbReference>
<evidence type="ECO:0000256" key="1">
    <source>
        <dbReference type="SAM" id="MobiDB-lite"/>
    </source>
</evidence>
<dbReference type="EMBL" id="CAUOFW020002379">
    <property type="protein sequence ID" value="CAK9153323.1"/>
    <property type="molecule type" value="Genomic_DNA"/>
</dbReference>
<protein>
    <submittedName>
        <fullName evidence="2">Uncharacterized protein</fullName>
    </submittedName>
</protein>
<sequence>MYCLRQKFSLCRVYLKSTTLQTFDRRPLGVMMTDEATVHQPHQLNEINTSHQNPPMTVTRTSSPKNTSTGDHANPPPQVVENISWNLDVDADNDFLWDWDDFNWF</sequence>
<organism evidence="2 3">
    <name type="scientific">Ilex paraguariensis</name>
    <name type="common">yerba mate</name>
    <dbReference type="NCBI Taxonomy" id="185542"/>
    <lineage>
        <taxon>Eukaryota</taxon>
        <taxon>Viridiplantae</taxon>
        <taxon>Streptophyta</taxon>
        <taxon>Embryophyta</taxon>
        <taxon>Tracheophyta</taxon>
        <taxon>Spermatophyta</taxon>
        <taxon>Magnoliopsida</taxon>
        <taxon>eudicotyledons</taxon>
        <taxon>Gunneridae</taxon>
        <taxon>Pentapetalae</taxon>
        <taxon>asterids</taxon>
        <taxon>campanulids</taxon>
        <taxon>Aquifoliales</taxon>
        <taxon>Aquifoliaceae</taxon>
        <taxon>Ilex</taxon>
    </lineage>
</organism>
<feature type="region of interest" description="Disordered" evidence="1">
    <location>
        <begin position="44"/>
        <end position="79"/>
    </location>
</feature>
<comment type="caution">
    <text evidence="2">The sequence shown here is derived from an EMBL/GenBank/DDBJ whole genome shotgun (WGS) entry which is preliminary data.</text>
</comment>
<dbReference type="AlphaFoldDB" id="A0ABC8S8P2"/>
<feature type="compositionally biased region" description="Polar residues" evidence="1">
    <location>
        <begin position="44"/>
        <end position="71"/>
    </location>
</feature>
<evidence type="ECO:0000313" key="2">
    <source>
        <dbReference type="EMBL" id="CAK9153323.1"/>
    </source>
</evidence>